<proteinExistence type="predicted"/>
<sequence>MLYTSFRLTHLIHMGAYTSVLILPFTLNDRRLYSQPPIPSIEQYIPSHRHLQFLSSVPSSEFRLLALKIPPSGSALDWTTNMGINL</sequence>
<dbReference type="EMBL" id="BKCJ010563948">
    <property type="protein sequence ID" value="GFB15499.1"/>
    <property type="molecule type" value="Genomic_DNA"/>
</dbReference>
<organism evidence="1">
    <name type="scientific">Tanacetum cinerariifolium</name>
    <name type="common">Dalmatian daisy</name>
    <name type="synonym">Chrysanthemum cinerariifolium</name>
    <dbReference type="NCBI Taxonomy" id="118510"/>
    <lineage>
        <taxon>Eukaryota</taxon>
        <taxon>Viridiplantae</taxon>
        <taxon>Streptophyta</taxon>
        <taxon>Embryophyta</taxon>
        <taxon>Tracheophyta</taxon>
        <taxon>Spermatophyta</taxon>
        <taxon>Magnoliopsida</taxon>
        <taxon>eudicotyledons</taxon>
        <taxon>Gunneridae</taxon>
        <taxon>Pentapetalae</taxon>
        <taxon>asterids</taxon>
        <taxon>campanulids</taxon>
        <taxon>Asterales</taxon>
        <taxon>Asteraceae</taxon>
        <taxon>Asteroideae</taxon>
        <taxon>Anthemideae</taxon>
        <taxon>Anthemidinae</taxon>
        <taxon>Tanacetum</taxon>
    </lineage>
</organism>
<dbReference type="AlphaFoldDB" id="A0A699KWW3"/>
<protein>
    <submittedName>
        <fullName evidence="1">Uncharacterized protein</fullName>
    </submittedName>
</protein>
<accession>A0A699KWW3</accession>
<reference evidence="1" key="1">
    <citation type="journal article" date="2019" name="Sci. Rep.">
        <title>Draft genome of Tanacetum cinerariifolium, the natural source of mosquito coil.</title>
        <authorList>
            <person name="Yamashiro T."/>
            <person name="Shiraishi A."/>
            <person name="Satake H."/>
            <person name="Nakayama K."/>
        </authorList>
    </citation>
    <scope>NUCLEOTIDE SEQUENCE</scope>
</reference>
<evidence type="ECO:0000313" key="1">
    <source>
        <dbReference type="EMBL" id="GFB15499.1"/>
    </source>
</evidence>
<comment type="caution">
    <text evidence="1">The sequence shown here is derived from an EMBL/GenBank/DDBJ whole genome shotgun (WGS) entry which is preliminary data.</text>
</comment>
<gene>
    <name evidence="1" type="ORF">Tci_687470</name>
</gene>
<name>A0A699KWW3_TANCI</name>